<organism evidence="1 2">
    <name type="scientific">Melia azedarach</name>
    <name type="common">Chinaberry tree</name>
    <dbReference type="NCBI Taxonomy" id="155640"/>
    <lineage>
        <taxon>Eukaryota</taxon>
        <taxon>Viridiplantae</taxon>
        <taxon>Streptophyta</taxon>
        <taxon>Embryophyta</taxon>
        <taxon>Tracheophyta</taxon>
        <taxon>Spermatophyta</taxon>
        <taxon>Magnoliopsida</taxon>
        <taxon>eudicotyledons</taxon>
        <taxon>Gunneridae</taxon>
        <taxon>Pentapetalae</taxon>
        <taxon>rosids</taxon>
        <taxon>malvids</taxon>
        <taxon>Sapindales</taxon>
        <taxon>Meliaceae</taxon>
        <taxon>Melia</taxon>
    </lineage>
</organism>
<gene>
    <name evidence="1" type="ORF">OWV82_020463</name>
</gene>
<dbReference type="EMBL" id="CM051404">
    <property type="protein sequence ID" value="KAJ4706861.1"/>
    <property type="molecule type" value="Genomic_DNA"/>
</dbReference>
<evidence type="ECO:0000313" key="2">
    <source>
        <dbReference type="Proteomes" id="UP001164539"/>
    </source>
</evidence>
<sequence length="578" mass="64339">MDESSALIEQILREDELERRGLSKTQQNDSGWQTVSYRKKSSKQTHSDNSFPDRHPHGGATSSDVFRSVEQQSEDRRRRMAEAEMATAVDGDGSKRHSNEDDENDEEVPAADAEVKKVKQKKPKKPKVTVAEAAAKIDAGELGAFLVDITGSYEKQEDIQLMRFADYFGRAFASVSSSQFPWLKAFRESTVAKMVDIPISHIPEDVYKTSIDWLNKRSFDALGSFMLWTLDSIIADLASHQGAAKGSKKVVQPASSKSQVAIFVVLAMVLRRKPDVLISLLPILRENSKYQGQDKLPVTVWIIAQAAQGDLTVGLYMWVQVLLPMLSGKSCNPQTRDLILQLVERILSSPKARPILLNGAVRKGERLVTPSALEALMRVAFPAPSYRVKATERFEAVYPPLKEVALAGSPGSKAMKQVALQILNLAVKAAGEGVPDLSRETSNIFIWCLNQNPECYKQWDMLYLDNLEASNVVLRKLSDEWKECSVKDTTFDHLKETLKSFRQKNEKELKKTEDANRIALLKNSDKCCKVILGQLFQGHGFIKGVIFISAALAVGAIVMSQSAESWDLKKLSAMFNSS</sequence>
<comment type="caution">
    <text evidence="1">The sequence shown here is derived from an EMBL/GenBank/DDBJ whole genome shotgun (WGS) entry which is preliminary data.</text>
</comment>
<keyword evidence="2" id="KW-1185">Reference proteome</keyword>
<reference evidence="1 2" key="1">
    <citation type="journal article" date="2023" name="Science">
        <title>Complex scaffold remodeling in plant triterpene biosynthesis.</title>
        <authorList>
            <person name="De La Pena R."/>
            <person name="Hodgson H."/>
            <person name="Liu J.C."/>
            <person name="Stephenson M.J."/>
            <person name="Martin A.C."/>
            <person name="Owen C."/>
            <person name="Harkess A."/>
            <person name="Leebens-Mack J."/>
            <person name="Jimenez L.E."/>
            <person name="Osbourn A."/>
            <person name="Sattely E.S."/>
        </authorList>
    </citation>
    <scope>NUCLEOTIDE SEQUENCE [LARGE SCALE GENOMIC DNA]</scope>
    <source>
        <strain evidence="2">cv. JPN11</strain>
        <tissue evidence="1">Leaf</tissue>
    </source>
</reference>
<evidence type="ECO:0000313" key="1">
    <source>
        <dbReference type="EMBL" id="KAJ4706861.1"/>
    </source>
</evidence>
<name>A0ACC1X623_MELAZ</name>
<proteinExistence type="predicted"/>
<accession>A0ACC1X623</accession>
<dbReference type="Proteomes" id="UP001164539">
    <property type="component" value="Chromosome 11"/>
</dbReference>
<protein>
    <submittedName>
        <fullName evidence="1">Uncharacterized protein</fullName>
    </submittedName>
</protein>